<evidence type="ECO:0008006" key="3">
    <source>
        <dbReference type="Google" id="ProtNLM"/>
    </source>
</evidence>
<protein>
    <recommendedName>
        <fullName evidence="3">HAD family hydrolase</fullName>
    </recommendedName>
</protein>
<dbReference type="AlphaFoldDB" id="A0A2M6W7D1"/>
<dbReference type="SUPFAM" id="SSF56784">
    <property type="entry name" value="HAD-like"/>
    <property type="match status" value="1"/>
</dbReference>
<reference evidence="2" key="1">
    <citation type="submission" date="2017-09" db="EMBL/GenBank/DDBJ databases">
        <title>Depth-based differentiation of microbial function through sediment-hosted aquifers and enrichment of novel symbionts in the deep terrestrial subsurface.</title>
        <authorList>
            <person name="Probst A.J."/>
            <person name="Ladd B."/>
            <person name="Jarett J.K."/>
            <person name="Geller-Mcgrath D.E."/>
            <person name="Sieber C.M.K."/>
            <person name="Emerson J.B."/>
            <person name="Anantharaman K."/>
            <person name="Thomas B.C."/>
            <person name="Malmstrom R."/>
            <person name="Stieglmeier M."/>
            <person name="Klingl A."/>
            <person name="Woyke T."/>
            <person name="Ryan C.M."/>
            <person name="Banfield J.F."/>
        </authorList>
    </citation>
    <scope>NUCLEOTIDE SEQUENCE [LARGE SCALE GENOMIC DNA]</scope>
</reference>
<comment type="caution">
    <text evidence="1">The sequence shown here is derived from an EMBL/GenBank/DDBJ whole genome shotgun (WGS) entry which is preliminary data.</text>
</comment>
<proteinExistence type="predicted"/>
<dbReference type="Pfam" id="PF00702">
    <property type="entry name" value="Hydrolase"/>
    <property type="match status" value="1"/>
</dbReference>
<evidence type="ECO:0000313" key="2">
    <source>
        <dbReference type="Proteomes" id="UP000231426"/>
    </source>
</evidence>
<sequence>MEKNMMQYCFVDLDKTIYDTDRLLDDMWAVAQNYNIKRSDYDKAFMESLHTVNEIQYDYSFEEHLNFLKKIGYDIEDEFLNELNSLVNNNYLFPESENFINFLKEHSKQVILLTAGDTHFQMSKIIGCGAEKIFDEIMVSEIQKVEYFSRHFKGQANKALFINDNLKENEAIKLMYPELNVICKFNPKKYSEDEMKQSGLPYFKTLFEIKNYVNQL</sequence>
<dbReference type="InterPro" id="IPR036412">
    <property type="entry name" value="HAD-like_sf"/>
</dbReference>
<dbReference type="Proteomes" id="UP000231426">
    <property type="component" value="Unassembled WGS sequence"/>
</dbReference>
<dbReference type="Gene3D" id="3.40.50.1000">
    <property type="entry name" value="HAD superfamily/HAD-like"/>
    <property type="match status" value="1"/>
</dbReference>
<accession>A0A2M6W7D1</accession>
<dbReference type="InterPro" id="IPR023214">
    <property type="entry name" value="HAD_sf"/>
</dbReference>
<name>A0A2M6W7D1_9BACT</name>
<evidence type="ECO:0000313" key="1">
    <source>
        <dbReference type="EMBL" id="PIT88645.1"/>
    </source>
</evidence>
<gene>
    <name evidence="1" type="ORF">COU29_02650</name>
</gene>
<dbReference type="EMBL" id="PFBV01000003">
    <property type="protein sequence ID" value="PIT88645.1"/>
    <property type="molecule type" value="Genomic_DNA"/>
</dbReference>
<organism evidence="1 2">
    <name type="scientific">Candidatus Magasanikbacteria bacterium CG10_big_fil_rev_8_21_14_0_10_36_32</name>
    <dbReference type="NCBI Taxonomy" id="1974646"/>
    <lineage>
        <taxon>Bacteria</taxon>
        <taxon>Candidatus Magasanikiibacteriota</taxon>
    </lineage>
</organism>